<dbReference type="AlphaFoldDB" id="A0ABD3QPM1"/>
<evidence type="ECO:0000256" key="1">
    <source>
        <dbReference type="SAM" id="MobiDB-lite"/>
    </source>
</evidence>
<comment type="caution">
    <text evidence="2">The sequence shown here is derived from an EMBL/GenBank/DDBJ whole genome shotgun (WGS) entry which is preliminary data.</text>
</comment>
<reference evidence="2 3" key="1">
    <citation type="submission" date="2024-10" db="EMBL/GenBank/DDBJ databases">
        <title>Updated reference genomes for cyclostephanoid diatoms.</title>
        <authorList>
            <person name="Roberts W.R."/>
            <person name="Alverson A.J."/>
        </authorList>
    </citation>
    <scope>NUCLEOTIDE SEQUENCE [LARGE SCALE GENOMIC DNA]</scope>
    <source>
        <strain evidence="2 3">AJA276-08</strain>
    </source>
</reference>
<feature type="non-terminal residue" evidence="2">
    <location>
        <position position="1"/>
    </location>
</feature>
<accession>A0ABD3QPM1</accession>
<feature type="region of interest" description="Disordered" evidence="1">
    <location>
        <begin position="258"/>
        <end position="292"/>
    </location>
</feature>
<evidence type="ECO:0000313" key="3">
    <source>
        <dbReference type="Proteomes" id="UP001530315"/>
    </source>
</evidence>
<gene>
    <name evidence="2" type="ORF">ACHAW5_000227</name>
</gene>
<organism evidence="2 3">
    <name type="scientific">Stephanodiscus triporus</name>
    <dbReference type="NCBI Taxonomy" id="2934178"/>
    <lineage>
        <taxon>Eukaryota</taxon>
        <taxon>Sar</taxon>
        <taxon>Stramenopiles</taxon>
        <taxon>Ochrophyta</taxon>
        <taxon>Bacillariophyta</taxon>
        <taxon>Coscinodiscophyceae</taxon>
        <taxon>Thalassiosirophycidae</taxon>
        <taxon>Stephanodiscales</taxon>
        <taxon>Stephanodiscaceae</taxon>
        <taxon>Stephanodiscus</taxon>
    </lineage>
</organism>
<proteinExistence type="predicted"/>
<protein>
    <submittedName>
        <fullName evidence="2">Uncharacterized protein</fullName>
    </submittedName>
</protein>
<keyword evidence="3" id="KW-1185">Reference proteome</keyword>
<dbReference type="EMBL" id="JALLAZ020000156">
    <property type="protein sequence ID" value="KAL3802142.1"/>
    <property type="molecule type" value="Genomic_DNA"/>
</dbReference>
<feature type="region of interest" description="Disordered" evidence="1">
    <location>
        <begin position="83"/>
        <end position="129"/>
    </location>
</feature>
<name>A0ABD3QPM1_9STRA</name>
<sequence length="519" mass="55936">NGAFDHRPPPIAPSPFPGVPVPFARRVGRPPRRLAAASAVVVAVVDEASGDATIPPGGSPPRIDHDVVVFFVASVGGRARRSRRRTERLACCGGNKRRQHRTTDDDDHAPELVSDDKTNDVVGGGGSKDLGGGSDRFFSSFRGICSDFRSQLDSVAVDPVVVVPRHGVEGTQRRTDEAGFNLEDVRSLQRHALSSSSPDRSSSRGRIARRSAIVVAAADQRRTTNMTINGAATHCAPIDSTMSDIDDILKRIDEVGDDADVRGGRGVGGQVESGTNGAQSRRGTGGGAVDDGAEEGEAWTATIAAEPGRDENAEDGREGVLSLLQPRRRAMAAGAGKHVELHRRGILRWRCRSSIGSGREEMMRYCAGPRPLRAEMLDATSTTREVRGEPASAVVSQSARHYLLRNLRDVVVLVRAPVRPCTSARPELQGLRGRADPTGAVHRIRCHSSEVRCSCYQLRVQRLDGSVKVRRLDRGGGPIIEDCSGMIFSQLLFLGEEGTGREGGYRVVRRRSRNMFMGL</sequence>
<evidence type="ECO:0000313" key="2">
    <source>
        <dbReference type="EMBL" id="KAL3802142.1"/>
    </source>
</evidence>
<dbReference type="Proteomes" id="UP001530315">
    <property type="component" value="Unassembled WGS sequence"/>
</dbReference>